<gene>
    <name evidence="1" type="ORF">M9Y10_002252</name>
</gene>
<reference evidence="1 2" key="1">
    <citation type="submission" date="2024-04" db="EMBL/GenBank/DDBJ databases">
        <title>Tritrichomonas musculus Genome.</title>
        <authorList>
            <person name="Alves-Ferreira E."/>
            <person name="Grigg M."/>
            <person name="Lorenzi H."/>
            <person name="Galac M."/>
        </authorList>
    </citation>
    <scope>NUCLEOTIDE SEQUENCE [LARGE SCALE GENOMIC DNA]</scope>
    <source>
        <strain evidence="1 2">EAF2021</strain>
    </source>
</reference>
<name>A0ABR2L9C5_9EUKA</name>
<sequence length="184" mass="20789">MGGKAYKKELVIPPSIKYEKKEYTVTSIHNCTFKDEDIGCGHHEFTDTSVESISIPASVINIDEIWCEDTAKLTAIKIDPGNQYYSYFDDKFIIGKSDIANDFDVLIFARRDIVEGTIPPFIKIIGPYAFAHCNKLQKLIIPQNSQLKQIGRGAFNYSSIADFKIPKFVKLIDRTAFDHCPLST</sequence>
<protein>
    <recommendedName>
        <fullName evidence="3">Surface antigen BspA-like</fullName>
    </recommendedName>
</protein>
<dbReference type="InterPro" id="IPR032675">
    <property type="entry name" value="LRR_dom_sf"/>
</dbReference>
<proteinExistence type="predicted"/>
<comment type="caution">
    <text evidence="1">The sequence shown here is derived from an EMBL/GenBank/DDBJ whole genome shotgun (WGS) entry which is preliminary data.</text>
</comment>
<evidence type="ECO:0000313" key="1">
    <source>
        <dbReference type="EMBL" id="KAK8899929.1"/>
    </source>
</evidence>
<dbReference type="EMBL" id="JAPFFF010000001">
    <property type="protein sequence ID" value="KAK8899929.1"/>
    <property type="molecule type" value="Genomic_DNA"/>
</dbReference>
<dbReference type="Pfam" id="PF13306">
    <property type="entry name" value="LRR_5"/>
    <property type="match status" value="2"/>
</dbReference>
<dbReference type="Proteomes" id="UP001470230">
    <property type="component" value="Unassembled WGS sequence"/>
</dbReference>
<dbReference type="Gene3D" id="3.80.10.10">
    <property type="entry name" value="Ribonuclease Inhibitor"/>
    <property type="match status" value="1"/>
</dbReference>
<accession>A0ABR2L9C5</accession>
<dbReference type="InterPro" id="IPR026906">
    <property type="entry name" value="LRR_5"/>
</dbReference>
<evidence type="ECO:0000313" key="2">
    <source>
        <dbReference type="Proteomes" id="UP001470230"/>
    </source>
</evidence>
<evidence type="ECO:0008006" key="3">
    <source>
        <dbReference type="Google" id="ProtNLM"/>
    </source>
</evidence>
<keyword evidence="2" id="KW-1185">Reference proteome</keyword>
<organism evidence="1 2">
    <name type="scientific">Tritrichomonas musculus</name>
    <dbReference type="NCBI Taxonomy" id="1915356"/>
    <lineage>
        <taxon>Eukaryota</taxon>
        <taxon>Metamonada</taxon>
        <taxon>Parabasalia</taxon>
        <taxon>Tritrichomonadida</taxon>
        <taxon>Tritrichomonadidae</taxon>
        <taxon>Tritrichomonas</taxon>
    </lineage>
</organism>